<keyword evidence="2" id="KW-1185">Reference proteome</keyword>
<proteinExistence type="predicted"/>
<accession>A0AAV0KM19</accession>
<evidence type="ECO:0000313" key="1">
    <source>
        <dbReference type="EMBL" id="CAI0423459.1"/>
    </source>
</evidence>
<name>A0AAV0KM19_9ROSI</name>
<dbReference type="EMBL" id="CAMGYJ010000005">
    <property type="protein sequence ID" value="CAI0423459.1"/>
    <property type="molecule type" value="Genomic_DNA"/>
</dbReference>
<reference evidence="1" key="1">
    <citation type="submission" date="2022-08" db="EMBL/GenBank/DDBJ databases">
        <authorList>
            <person name="Gutierrez-Valencia J."/>
        </authorList>
    </citation>
    <scope>NUCLEOTIDE SEQUENCE</scope>
</reference>
<sequence length="10" mass="1082">MIQVVPLLAV</sequence>
<protein>
    <submittedName>
        <fullName evidence="1">Uncharacterized protein</fullName>
    </submittedName>
</protein>
<dbReference type="Proteomes" id="UP001154282">
    <property type="component" value="Unassembled WGS sequence"/>
</dbReference>
<evidence type="ECO:0000313" key="2">
    <source>
        <dbReference type="Proteomes" id="UP001154282"/>
    </source>
</evidence>
<comment type="caution">
    <text evidence="1">The sequence shown here is derived from an EMBL/GenBank/DDBJ whole genome shotgun (WGS) entry which is preliminary data.</text>
</comment>
<gene>
    <name evidence="1" type="ORF">LITE_LOCUS19527</name>
</gene>
<organism evidence="1 2">
    <name type="scientific">Linum tenue</name>
    <dbReference type="NCBI Taxonomy" id="586396"/>
    <lineage>
        <taxon>Eukaryota</taxon>
        <taxon>Viridiplantae</taxon>
        <taxon>Streptophyta</taxon>
        <taxon>Embryophyta</taxon>
        <taxon>Tracheophyta</taxon>
        <taxon>Spermatophyta</taxon>
        <taxon>Magnoliopsida</taxon>
        <taxon>eudicotyledons</taxon>
        <taxon>Gunneridae</taxon>
        <taxon>Pentapetalae</taxon>
        <taxon>rosids</taxon>
        <taxon>fabids</taxon>
        <taxon>Malpighiales</taxon>
        <taxon>Linaceae</taxon>
        <taxon>Linum</taxon>
    </lineage>
</organism>